<keyword evidence="1" id="KW-0732">Signal</keyword>
<sequence>MRVQFVLSLILITVAANAVSRQAQVNKAIEQTKSRQTAVQAAVRVSNRSQKSPGRNEVIDVDRLNRLIRAVDKTWILPKAGAKEPIGSNFQANL</sequence>
<name>A0A1I7X5L7_HETBA</name>
<organism evidence="2 3">
    <name type="scientific">Heterorhabditis bacteriophora</name>
    <name type="common">Entomopathogenic nematode worm</name>
    <dbReference type="NCBI Taxonomy" id="37862"/>
    <lineage>
        <taxon>Eukaryota</taxon>
        <taxon>Metazoa</taxon>
        <taxon>Ecdysozoa</taxon>
        <taxon>Nematoda</taxon>
        <taxon>Chromadorea</taxon>
        <taxon>Rhabditida</taxon>
        <taxon>Rhabditina</taxon>
        <taxon>Rhabditomorpha</taxon>
        <taxon>Strongyloidea</taxon>
        <taxon>Heterorhabditidae</taxon>
        <taxon>Heterorhabditis</taxon>
    </lineage>
</organism>
<feature type="signal peptide" evidence="1">
    <location>
        <begin position="1"/>
        <end position="16"/>
    </location>
</feature>
<dbReference type="Proteomes" id="UP000095283">
    <property type="component" value="Unplaced"/>
</dbReference>
<evidence type="ECO:0000313" key="2">
    <source>
        <dbReference type="Proteomes" id="UP000095283"/>
    </source>
</evidence>
<reference evidence="3" key="1">
    <citation type="submission" date="2016-11" db="UniProtKB">
        <authorList>
            <consortium name="WormBaseParasite"/>
        </authorList>
    </citation>
    <scope>IDENTIFICATION</scope>
</reference>
<keyword evidence="2" id="KW-1185">Reference proteome</keyword>
<evidence type="ECO:0000256" key="1">
    <source>
        <dbReference type="SAM" id="SignalP"/>
    </source>
</evidence>
<feature type="chain" id="PRO_5009310984" evidence="1">
    <location>
        <begin position="17"/>
        <end position="94"/>
    </location>
</feature>
<dbReference type="WBParaSite" id="Hba_12682">
    <property type="protein sequence ID" value="Hba_12682"/>
    <property type="gene ID" value="Hba_12682"/>
</dbReference>
<protein>
    <submittedName>
        <fullName evidence="3">RxLR effector protein</fullName>
    </submittedName>
</protein>
<proteinExistence type="predicted"/>
<evidence type="ECO:0000313" key="3">
    <source>
        <dbReference type="WBParaSite" id="Hba_12682"/>
    </source>
</evidence>
<accession>A0A1I7X5L7</accession>
<dbReference type="AlphaFoldDB" id="A0A1I7X5L7"/>